<dbReference type="GO" id="GO:0032259">
    <property type="term" value="P:methylation"/>
    <property type="evidence" value="ECO:0007669"/>
    <property type="project" value="UniProtKB-KW"/>
</dbReference>
<evidence type="ECO:0000256" key="4">
    <source>
        <dbReference type="ARBA" id="ARBA00022747"/>
    </source>
</evidence>
<comment type="similarity">
    <text evidence="5 6">Belongs to the class I-like SAM-binding methyltransferase superfamily. C5-methyltransferase family.</text>
</comment>
<evidence type="ECO:0000256" key="7">
    <source>
        <dbReference type="RuleBase" id="RU000417"/>
    </source>
</evidence>
<dbReference type="EMBL" id="CAQN01000101">
    <property type="protein sequence ID" value="CCQ65047.1"/>
    <property type="molecule type" value="Genomic_DNA"/>
</dbReference>
<sequence>MLFTSNSNSKNSNLELKYIDLFCGIGGFRIALELVCSHYKFKDQKINPICVFSSDIDADAQKNYEANFKDKPQGDITQIPVELIPNHNLLLAGFPCQPFSICGKLQGFEDTRGTLFFDIARILDYHKPYAFILENVKQLVGHNKGKTLNTILEILSDLGYYTEYKVLNALDFGLPQKRERIFIIGLRDPLNFTFKKPNISMKPLSEIIEKSVSEFYYASEHIQKKG</sequence>
<dbReference type="InterPro" id="IPR050750">
    <property type="entry name" value="C5-MTase"/>
</dbReference>
<dbReference type="PANTHER" id="PTHR46098">
    <property type="entry name" value="TRNA (CYTOSINE(38)-C(5))-METHYLTRANSFERASE"/>
    <property type="match status" value="1"/>
</dbReference>
<dbReference type="Pfam" id="PF00145">
    <property type="entry name" value="DNA_methylase"/>
    <property type="match status" value="1"/>
</dbReference>
<proteinExistence type="inferred from homology"/>
<evidence type="ECO:0000256" key="2">
    <source>
        <dbReference type="ARBA" id="ARBA00022679"/>
    </source>
</evidence>
<dbReference type="Proteomes" id="UP000018130">
    <property type="component" value="Unassembled WGS sequence"/>
</dbReference>
<dbReference type="AlphaFoldDB" id="T2JKM3"/>
<dbReference type="InterPro" id="IPR001525">
    <property type="entry name" value="C5_MeTfrase"/>
</dbReference>
<evidence type="ECO:0000256" key="5">
    <source>
        <dbReference type="PROSITE-ProRule" id="PRU01016"/>
    </source>
</evidence>
<dbReference type="EC" id="2.1.1.37" evidence="7"/>
<gene>
    <name evidence="8" type="ORF">CWATWH0402_70</name>
</gene>
<dbReference type="NCBIfam" id="TIGR00675">
    <property type="entry name" value="dcm"/>
    <property type="match status" value="1"/>
</dbReference>
<dbReference type="GO" id="GO:0009307">
    <property type="term" value="P:DNA restriction-modification system"/>
    <property type="evidence" value="ECO:0007669"/>
    <property type="project" value="UniProtKB-KW"/>
</dbReference>
<dbReference type="PANTHER" id="PTHR46098:SF1">
    <property type="entry name" value="TRNA (CYTOSINE(38)-C(5))-METHYLTRANSFERASE"/>
    <property type="match status" value="1"/>
</dbReference>
<dbReference type="InterPro" id="IPR018117">
    <property type="entry name" value="C5_DNA_meth_AS"/>
</dbReference>
<dbReference type="CDD" id="cd00315">
    <property type="entry name" value="Cyt_C5_DNA_methylase"/>
    <property type="match status" value="1"/>
</dbReference>
<dbReference type="Gene3D" id="3.40.50.150">
    <property type="entry name" value="Vaccinia Virus protein VP39"/>
    <property type="match status" value="1"/>
</dbReference>
<reference evidence="8 9" key="1">
    <citation type="submission" date="2013-01" db="EMBL/GenBank/DDBJ databases">
        <authorList>
            <person name="Bench S."/>
        </authorList>
    </citation>
    <scope>NUCLEOTIDE SEQUENCE [LARGE SCALE GENOMIC DNA]</scope>
    <source>
        <strain evidence="8 9">WH 0402</strain>
    </source>
</reference>
<name>T2JKM3_CROWT</name>
<comment type="caution">
    <text evidence="8">The sequence shown here is derived from an EMBL/GenBank/DDBJ whole genome shotgun (WGS) entry which is preliminary data.</text>
</comment>
<accession>T2JKM3</accession>
<evidence type="ECO:0000313" key="8">
    <source>
        <dbReference type="EMBL" id="CCQ65047.1"/>
    </source>
</evidence>
<keyword evidence="4" id="KW-0680">Restriction system</keyword>
<dbReference type="SUPFAM" id="SSF53335">
    <property type="entry name" value="S-adenosyl-L-methionine-dependent methyltransferases"/>
    <property type="match status" value="1"/>
</dbReference>
<dbReference type="PROSITE" id="PS00094">
    <property type="entry name" value="C5_MTASE_1"/>
    <property type="match status" value="1"/>
</dbReference>
<keyword evidence="2 5" id="KW-0808">Transferase</keyword>
<keyword evidence="3 5" id="KW-0949">S-adenosyl-L-methionine</keyword>
<keyword evidence="1 5" id="KW-0489">Methyltransferase</keyword>
<feature type="active site" evidence="5">
    <location>
        <position position="96"/>
    </location>
</feature>
<evidence type="ECO:0000256" key="3">
    <source>
        <dbReference type="ARBA" id="ARBA00022691"/>
    </source>
</evidence>
<evidence type="ECO:0000256" key="1">
    <source>
        <dbReference type="ARBA" id="ARBA00022603"/>
    </source>
</evidence>
<dbReference type="PROSITE" id="PS51679">
    <property type="entry name" value="SAM_MT_C5"/>
    <property type="match status" value="1"/>
</dbReference>
<evidence type="ECO:0000256" key="6">
    <source>
        <dbReference type="RuleBase" id="RU000416"/>
    </source>
</evidence>
<protein>
    <recommendedName>
        <fullName evidence="7">Cytosine-specific methyltransferase</fullName>
        <ecNumber evidence="7">2.1.1.37</ecNumber>
    </recommendedName>
</protein>
<organism evidence="8 9">
    <name type="scientific">Crocosphaera watsonii WH 0402</name>
    <dbReference type="NCBI Taxonomy" id="1284629"/>
    <lineage>
        <taxon>Bacteria</taxon>
        <taxon>Bacillati</taxon>
        <taxon>Cyanobacteriota</taxon>
        <taxon>Cyanophyceae</taxon>
        <taxon>Oscillatoriophycideae</taxon>
        <taxon>Chroococcales</taxon>
        <taxon>Aphanothecaceae</taxon>
        <taxon>Crocosphaera</taxon>
    </lineage>
</organism>
<comment type="catalytic activity">
    <reaction evidence="7">
        <text>a 2'-deoxycytidine in DNA + S-adenosyl-L-methionine = a 5-methyl-2'-deoxycytidine in DNA + S-adenosyl-L-homocysteine + H(+)</text>
        <dbReference type="Rhea" id="RHEA:13681"/>
        <dbReference type="Rhea" id="RHEA-COMP:11369"/>
        <dbReference type="Rhea" id="RHEA-COMP:11370"/>
        <dbReference type="ChEBI" id="CHEBI:15378"/>
        <dbReference type="ChEBI" id="CHEBI:57856"/>
        <dbReference type="ChEBI" id="CHEBI:59789"/>
        <dbReference type="ChEBI" id="CHEBI:85452"/>
        <dbReference type="ChEBI" id="CHEBI:85454"/>
        <dbReference type="EC" id="2.1.1.37"/>
    </reaction>
</comment>
<dbReference type="InterPro" id="IPR029063">
    <property type="entry name" value="SAM-dependent_MTases_sf"/>
</dbReference>
<reference evidence="8 9" key="2">
    <citation type="submission" date="2013-09" db="EMBL/GenBank/DDBJ databases">
        <title>Whole genome comparison of six Crocosphaera watsonii strains with differing phenotypes.</title>
        <authorList>
            <person name="Bench S.R."/>
            <person name="Heller P."/>
            <person name="Frank I."/>
            <person name="Arciniega M."/>
            <person name="Shilova I.N."/>
            <person name="Zehr J.P."/>
        </authorList>
    </citation>
    <scope>NUCLEOTIDE SEQUENCE [LARGE SCALE GENOMIC DNA]</scope>
    <source>
        <strain evidence="8 9">WH 0402</strain>
    </source>
</reference>
<dbReference type="PRINTS" id="PR00105">
    <property type="entry name" value="C5METTRFRASE"/>
</dbReference>
<dbReference type="GO" id="GO:0003886">
    <property type="term" value="F:DNA (cytosine-5-)-methyltransferase activity"/>
    <property type="evidence" value="ECO:0007669"/>
    <property type="project" value="UniProtKB-EC"/>
</dbReference>
<evidence type="ECO:0000313" key="9">
    <source>
        <dbReference type="Proteomes" id="UP000018130"/>
    </source>
</evidence>